<evidence type="ECO:0000313" key="3">
    <source>
        <dbReference type="Proteomes" id="UP001295684"/>
    </source>
</evidence>
<evidence type="ECO:0000256" key="1">
    <source>
        <dbReference type="SAM" id="MobiDB-lite"/>
    </source>
</evidence>
<feature type="region of interest" description="Disordered" evidence="1">
    <location>
        <begin position="218"/>
        <end position="238"/>
    </location>
</feature>
<feature type="compositionally biased region" description="Polar residues" evidence="1">
    <location>
        <begin position="699"/>
        <end position="713"/>
    </location>
</feature>
<dbReference type="EMBL" id="CAMPGE010022052">
    <property type="protein sequence ID" value="CAI2380132.1"/>
    <property type="molecule type" value="Genomic_DNA"/>
</dbReference>
<comment type="caution">
    <text evidence="2">The sequence shown here is derived from an EMBL/GenBank/DDBJ whole genome shotgun (WGS) entry which is preliminary data.</text>
</comment>
<dbReference type="AlphaFoldDB" id="A0AAD1XXQ5"/>
<feature type="compositionally biased region" description="Basic and acidic residues" evidence="1">
    <location>
        <begin position="389"/>
        <end position="413"/>
    </location>
</feature>
<feature type="region of interest" description="Disordered" evidence="1">
    <location>
        <begin position="271"/>
        <end position="311"/>
    </location>
</feature>
<gene>
    <name evidence="2" type="ORF">ECRASSUSDP1_LOCUS21560</name>
</gene>
<accession>A0AAD1XXQ5</accession>
<feature type="region of interest" description="Disordered" evidence="1">
    <location>
        <begin position="674"/>
        <end position="713"/>
    </location>
</feature>
<reference evidence="2" key="1">
    <citation type="submission" date="2023-07" db="EMBL/GenBank/DDBJ databases">
        <authorList>
            <consortium name="AG Swart"/>
            <person name="Singh M."/>
            <person name="Singh A."/>
            <person name="Seah K."/>
            <person name="Emmerich C."/>
        </authorList>
    </citation>
    <scope>NUCLEOTIDE SEQUENCE</scope>
    <source>
        <strain evidence="2">DP1</strain>
    </source>
</reference>
<protein>
    <submittedName>
        <fullName evidence="2">Uncharacterized protein</fullName>
    </submittedName>
</protein>
<feature type="compositionally biased region" description="Basic and acidic residues" evidence="1">
    <location>
        <begin position="441"/>
        <end position="459"/>
    </location>
</feature>
<sequence>MSIGTQPDVKKKVNWFSSLSEKYKKIIATKIHQNEGNLDINQGISQKDHHNTYYQVMIQDGALYNKNTRILQNRTKKGLPEINDQKNPQAKLEVSPRLNLNSISPTNEEYLNFMGRVQGGKIRSQSAANLRKKQIHDQKPKRSNNIIEIPVMNSFDKKMSLSTLKNEGNYSEDPTFEEKEPSKNYTMKYVGVTFGKIGILSQKVPLESAPKIEKVKYNAPKPPQKRNSTEIDPPPKLKVEECKKPPKIFKPKPKVKLSKFKNKRKLAKTKEVALENSFKTPSREIRDPDETNSPLQGMVSRPVEGDNGTPKMINFDFDTLSQHDYFETKRNSGSSPVVNMAPKLAKAKVTSQNLDILQEKKKIRRKYKSSKSQKFLKKSKIIKKVSKKVLRDEDKPDPKEDPSAQKENNKDISNKAIKIKKKISSNKQSFSKQKPKKLVSHKIEERTSAAETSKKRESMQEQTMRIAQHEFLNQSKSSSNILMSEDRTFNFLKKKDNYLVNNYALPRGLNSCQRIPVLSDSERFFDNRYSKQAIGELKIKDCFTILGKTSDIIGFRGCKPCKTSQGVRRKPNSKISNFQTARHLRPKTMRDARSCKNLNIQIGTEQYDKNGRDLHPDFSITPSKSLASTKNLGVSSKMVSPINYPEGENKDIQEVKNLMNKYKTNKLVTHKYVEDTELHENLPSTENTPVRDAKEESTETQSKFTNTGSPSKISQKASLFKNRGIYGCIDNKFKTPNENIFENPFVQKEQPQRHYRRTLRQLDKKLKLPAELDQSHPPRPEDELYIKFVQFKQSKTHRE</sequence>
<name>A0AAD1XXQ5_EUPCR</name>
<dbReference type="Proteomes" id="UP001295684">
    <property type="component" value="Unassembled WGS sequence"/>
</dbReference>
<proteinExistence type="predicted"/>
<evidence type="ECO:0000313" key="2">
    <source>
        <dbReference type="EMBL" id="CAI2380132.1"/>
    </source>
</evidence>
<organism evidence="2 3">
    <name type="scientific">Euplotes crassus</name>
    <dbReference type="NCBI Taxonomy" id="5936"/>
    <lineage>
        <taxon>Eukaryota</taxon>
        <taxon>Sar</taxon>
        <taxon>Alveolata</taxon>
        <taxon>Ciliophora</taxon>
        <taxon>Intramacronucleata</taxon>
        <taxon>Spirotrichea</taxon>
        <taxon>Hypotrichia</taxon>
        <taxon>Euplotida</taxon>
        <taxon>Euplotidae</taxon>
        <taxon>Moneuplotes</taxon>
    </lineage>
</organism>
<keyword evidence="3" id="KW-1185">Reference proteome</keyword>
<feature type="compositionally biased region" description="Basic and acidic residues" evidence="1">
    <location>
        <begin position="227"/>
        <end position="238"/>
    </location>
</feature>
<feature type="region of interest" description="Disordered" evidence="1">
    <location>
        <begin position="387"/>
        <end position="461"/>
    </location>
</feature>